<accession>A0ABQ0BWJ5</accession>
<dbReference type="InterPro" id="IPR020084">
    <property type="entry name" value="NUDIX_hydrolase_CS"/>
</dbReference>
<keyword evidence="3" id="KW-0515">Mutator protein</keyword>
<keyword evidence="5" id="KW-0479">Metal-binding</keyword>
<evidence type="ECO:0000256" key="11">
    <source>
        <dbReference type="ARBA" id="ARBA00038905"/>
    </source>
</evidence>
<dbReference type="SUPFAM" id="SSF55811">
    <property type="entry name" value="Nudix"/>
    <property type="match status" value="1"/>
</dbReference>
<comment type="catalytic activity">
    <reaction evidence="10">
        <text>8-oxo-dGTP + H2O = 8-oxo-dGMP + diphosphate + H(+)</text>
        <dbReference type="Rhea" id="RHEA:31575"/>
        <dbReference type="ChEBI" id="CHEBI:15377"/>
        <dbReference type="ChEBI" id="CHEBI:15378"/>
        <dbReference type="ChEBI" id="CHEBI:33019"/>
        <dbReference type="ChEBI" id="CHEBI:63224"/>
        <dbReference type="ChEBI" id="CHEBI:77896"/>
        <dbReference type="EC" id="3.6.1.55"/>
    </reaction>
</comment>
<evidence type="ECO:0000256" key="1">
    <source>
        <dbReference type="ARBA" id="ARBA00001946"/>
    </source>
</evidence>
<sequence length="133" mass="14900">MKTIKVVAAIICNNMQKKTKVFATARGYGDLKGGWEFPGGKVEPGETPQQALVREIMEELNTEIKVGDYIDTIEYDYPTFHLSMDCFWAEVTSGQLELKEAAAAKWLTKEQLDSVAWLPADITLIEKIRANMG</sequence>
<keyword evidence="4" id="KW-0235">DNA replication</keyword>
<evidence type="ECO:0000256" key="2">
    <source>
        <dbReference type="ARBA" id="ARBA00005582"/>
    </source>
</evidence>
<keyword evidence="6" id="KW-0227">DNA damage</keyword>
<dbReference type="PANTHER" id="PTHR47707">
    <property type="entry name" value="8-OXO-DGTP DIPHOSPHATASE"/>
    <property type="match status" value="1"/>
</dbReference>
<evidence type="ECO:0000256" key="10">
    <source>
        <dbReference type="ARBA" id="ARBA00035861"/>
    </source>
</evidence>
<dbReference type="CDD" id="cd03425">
    <property type="entry name" value="NUDIX_MutT_NudA_like"/>
    <property type="match status" value="1"/>
</dbReference>
<evidence type="ECO:0000313" key="15">
    <source>
        <dbReference type="Proteomes" id="UP001600941"/>
    </source>
</evidence>
<keyword evidence="15" id="KW-1185">Reference proteome</keyword>
<evidence type="ECO:0000256" key="12">
    <source>
        <dbReference type="RuleBase" id="RU003476"/>
    </source>
</evidence>
<dbReference type="RefSeq" id="WP_227211123.1">
    <property type="nucleotide sequence ID" value="NZ_BAABZQ010000001.1"/>
</dbReference>
<gene>
    <name evidence="14" type="primary">mutT</name>
    <name evidence="14" type="ORF">K340107D12_35830</name>
</gene>
<evidence type="ECO:0000256" key="4">
    <source>
        <dbReference type="ARBA" id="ARBA00022705"/>
    </source>
</evidence>
<dbReference type="PRINTS" id="PR00502">
    <property type="entry name" value="NUDIXFAMILY"/>
</dbReference>
<dbReference type="PROSITE" id="PS00893">
    <property type="entry name" value="NUDIX_BOX"/>
    <property type="match status" value="1"/>
</dbReference>
<dbReference type="PROSITE" id="PS51462">
    <property type="entry name" value="NUDIX"/>
    <property type="match status" value="1"/>
</dbReference>
<dbReference type="InterPro" id="IPR015797">
    <property type="entry name" value="NUDIX_hydrolase-like_dom_sf"/>
</dbReference>
<evidence type="ECO:0000256" key="5">
    <source>
        <dbReference type="ARBA" id="ARBA00022723"/>
    </source>
</evidence>
<dbReference type="PANTHER" id="PTHR47707:SF1">
    <property type="entry name" value="NUDIX HYDROLASE FAMILY PROTEIN"/>
    <property type="match status" value="1"/>
</dbReference>
<dbReference type="Gene3D" id="3.90.79.10">
    <property type="entry name" value="Nucleoside Triphosphate Pyrophosphohydrolase"/>
    <property type="match status" value="1"/>
</dbReference>
<dbReference type="EC" id="3.6.1.55" evidence="11"/>
<feature type="domain" description="Nudix hydrolase" evidence="13">
    <location>
        <begin position="2"/>
        <end position="132"/>
    </location>
</feature>
<dbReference type="EMBL" id="BAABZQ010000001">
    <property type="protein sequence ID" value="GAA6500767.1"/>
    <property type="molecule type" value="Genomic_DNA"/>
</dbReference>
<proteinExistence type="inferred from homology"/>
<keyword evidence="8" id="KW-0460">Magnesium</keyword>
<dbReference type="Proteomes" id="UP001600941">
    <property type="component" value="Unassembled WGS sequence"/>
</dbReference>
<protein>
    <recommendedName>
        <fullName evidence="11">8-oxo-dGTP diphosphatase</fullName>
        <ecNumber evidence="11">3.6.1.55</ecNumber>
    </recommendedName>
</protein>
<evidence type="ECO:0000256" key="8">
    <source>
        <dbReference type="ARBA" id="ARBA00022842"/>
    </source>
</evidence>
<evidence type="ECO:0000313" key="14">
    <source>
        <dbReference type="EMBL" id="GAA6500767.1"/>
    </source>
</evidence>
<evidence type="ECO:0000256" key="6">
    <source>
        <dbReference type="ARBA" id="ARBA00022763"/>
    </source>
</evidence>
<dbReference type="Pfam" id="PF00293">
    <property type="entry name" value="NUDIX"/>
    <property type="match status" value="1"/>
</dbReference>
<comment type="cofactor">
    <cofactor evidence="1">
        <name>Mg(2+)</name>
        <dbReference type="ChEBI" id="CHEBI:18420"/>
    </cofactor>
</comment>
<evidence type="ECO:0000256" key="7">
    <source>
        <dbReference type="ARBA" id="ARBA00022801"/>
    </source>
</evidence>
<dbReference type="InterPro" id="IPR047127">
    <property type="entry name" value="MutT-like"/>
</dbReference>
<name>A0ABQ0BWJ5_9FIRM</name>
<comment type="caution">
    <text evidence="14">The sequence shown here is derived from an EMBL/GenBank/DDBJ whole genome shotgun (WGS) entry which is preliminary data.</text>
</comment>
<dbReference type="InterPro" id="IPR000086">
    <property type="entry name" value="NUDIX_hydrolase_dom"/>
</dbReference>
<evidence type="ECO:0000256" key="9">
    <source>
        <dbReference type="ARBA" id="ARBA00023204"/>
    </source>
</evidence>
<evidence type="ECO:0000259" key="13">
    <source>
        <dbReference type="PROSITE" id="PS51462"/>
    </source>
</evidence>
<keyword evidence="7 12" id="KW-0378">Hydrolase</keyword>
<reference evidence="14 15" key="1">
    <citation type="submission" date="2024-04" db="EMBL/GenBank/DDBJ databases">
        <title>Defined microbial consortia suppress multidrug-resistant proinflammatory Enterobacteriaceae via ecological control.</title>
        <authorList>
            <person name="Furuichi M."/>
            <person name="Kawaguchi T."/>
            <person name="Pust M."/>
            <person name="Yasuma K."/>
            <person name="Plichta D."/>
            <person name="Hasegawa N."/>
            <person name="Ohya T."/>
            <person name="Bhattarai S."/>
            <person name="Sasajima S."/>
            <person name="Aoto Y."/>
            <person name="Tuganbaev T."/>
            <person name="Yaginuma M."/>
            <person name="Ueda M."/>
            <person name="Okahashi N."/>
            <person name="Amafuji K."/>
            <person name="Kiridooshi Y."/>
            <person name="Sugita K."/>
            <person name="Strazar M."/>
            <person name="Skelly A."/>
            <person name="Suda W."/>
            <person name="Hattori M."/>
            <person name="Nakamoto N."/>
            <person name="Caballero S."/>
            <person name="Norman J."/>
            <person name="Olle B."/>
            <person name="Tanoue T."/>
            <person name="Arita M."/>
            <person name="Bucci V."/>
            <person name="Atarashi K."/>
            <person name="Xavier R."/>
            <person name="Honda K."/>
        </authorList>
    </citation>
    <scope>NUCLEOTIDE SEQUENCE [LARGE SCALE GENOMIC DNA]</scope>
    <source>
        <strain evidence="15">k34-0107-D12</strain>
    </source>
</reference>
<comment type="similarity">
    <text evidence="2 12">Belongs to the Nudix hydrolase family.</text>
</comment>
<organism evidence="14 15">
    <name type="scientific">Blautia parvula</name>
    <dbReference type="NCBI Taxonomy" id="2877527"/>
    <lineage>
        <taxon>Bacteria</taxon>
        <taxon>Bacillati</taxon>
        <taxon>Bacillota</taxon>
        <taxon>Clostridia</taxon>
        <taxon>Lachnospirales</taxon>
        <taxon>Lachnospiraceae</taxon>
        <taxon>Blautia</taxon>
    </lineage>
</organism>
<keyword evidence="9" id="KW-0234">DNA repair</keyword>
<dbReference type="InterPro" id="IPR020476">
    <property type="entry name" value="Nudix_hydrolase"/>
</dbReference>
<evidence type="ECO:0000256" key="3">
    <source>
        <dbReference type="ARBA" id="ARBA00022457"/>
    </source>
</evidence>